<name>A0AAV8XIY4_9CUCU</name>
<dbReference type="EMBL" id="JAPWTK010000553">
    <property type="protein sequence ID" value="KAJ8938512.1"/>
    <property type="molecule type" value="Genomic_DNA"/>
</dbReference>
<keyword evidence="4" id="KW-1133">Transmembrane helix</keyword>
<feature type="region of interest" description="Disordered" evidence="3">
    <location>
        <begin position="81"/>
        <end position="125"/>
    </location>
</feature>
<dbReference type="PANTHER" id="PTHR12499">
    <property type="entry name" value="OPTIC ATROPHY 3 PROTEIN OPA3"/>
    <property type="match status" value="1"/>
</dbReference>
<evidence type="ECO:0000256" key="2">
    <source>
        <dbReference type="ARBA" id="ARBA00023054"/>
    </source>
</evidence>
<keyword evidence="4" id="KW-0812">Transmembrane</keyword>
<dbReference type="InterPro" id="IPR010754">
    <property type="entry name" value="OPA3-like"/>
</dbReference>
<feature type="compositionally biased region" description="Pro residues" evidence="3">
    <location>
        <begin position="89"/>
        <end position="100"/>
    </location>
</feature>
<evidence type="ECO:0000256" key="1">
    <source>
        <dbReference type="ARBA" id="ARBA00007584"/>
    </source>
</evidence>
<comment type="caution">
    <text evidence="5">The sequence shown here is derived from an EMBL/GenBank/DDBJ whole genome shotgun (WGS) entry which is preliminary data.</text>
</comment>
<keyword evidence="2" id="KW-0175">Coiled coil</keyword>
<dbReference type="Pfam" id="PF07047">
    <property type="entry name" value="OPA3"/>
    <property type="match status" value="1"/>
</dbReference>
<sequence>MAIELGANLLGEAIIFIIAAGVLLSEYNRSARKEAAKEEAKRVEMSEIQNALRELFIRSEEQAAHIRELSRMIGDLDGKIGYKEKSRQPPAPHQNPPPAPQGSAGETPATDSTTQNTLRHPKPFLYNRSNNPSLILRAVSDVEEQFWDYPFVERQSSLLMLGLFYSNSPFRNRLGDPLELTELVLESTELHLDLAIFLLLLLGVGLGVLIFPWLGKSSGSTYFVLELELFRLRHIFVTLFEPLARKPRFLNYPNTLPARKKAKAL</sequence>
<dbReference type="PANTHER" id="PTHR12499:SF0">
    <property type="entry name" value="OPTIC ATROPHY 3 PROTEIN"/>
    <property type="match status" value="1"/>
</dbReference>
<evidence type="ECO:0000256" key="4">
    <source>
        <dbReference type="SAM" id="Phobius"/>
    </source>
</evidence>
<evidence type="ECO:0000313" key="5">
    <source>
        <dbReference type="EMBL" id="KAJ8938512.1"/>
    </source>
</evidence>
<evidence type="ECO:0000313" key="6">
    <source>
        <dbReference type="Proteomes" id="UP001162162"/>
    </source>
</evidence>
<keyword evidence="6" id="KW-1185">Reference proteome</keyword>
<dbReference type="Proteomes" id="UP001162162">
    <property type="component" value="Unassembled WGS sequence"/>
</dbReference>
<protein>
    <submittedName>
        <fullName evidence="5">Uncharacterized protein</fullName>
    </submittedName>
</protein>
<proteinExistence type="inferred from homology"/>
<dbReference type="GO" id="GO:0005739">
    <property type="term" value="C:mitochondrion"/>
    <property type="evidence" value="ECO:0007669"/>
    <property type="project" value="TreeGrafter"/>
</dbReference>
<comment type="similarity">
    <text evidence="1">Belongs to the OPA3 family.</text>
</comment>
<reference evidence="5" key="1">
    <citation type="journal article" date="2023" name="Insect Mol. Biol.">
        <title>Genome sequencing provides insights into the evolution of gene families encoding plant cell wall-degrading enzymes in longhorned beetles.</title>
        <authorList>
            <person name="Shin N.R."/>
            <person name="Okamura Y."/>
            <person name="Kirsch R."/>
            <person name="Pauchet Y."/>
        </authorList>
    </citation>
    <scope>NUCLEOTIDE SEQUENCE</scope>
    <source>
        <strain evidence="5">AMC_N1</strain>
    </source>
</reference>
<gene>
    <name evidence="5" type="ORF">NQ318_005176</name>
</gene>
<feature type="transmembrane region" description="Helical" evidence="4">
    <location>
        <begin position="194"/>
        <end position="214"/>
    </location>
</feature>
<feature type="compositionally biased region" description="Polar residues" evidence="3">
    <location>
        <begin position="109"/>
        <end position="118"/>
    </location>
</feature>
<keyword evidence="4" id="KW-0472">Membrane</keyword>
<dbReference type="AlphaFoldDB" id="A0AAV8XIY4"/>
<accession>A0AAV8XIY4</accession>
<evidence type="ECO:0000256" key="3">
    <source>
        <dbReference type="SAM" id="MobiDB-lite"/>
    </source>
</evidence>
<organism evidence="5 6">
    <name type="scientific">Aromia moschata</name>
    <dbReference type="NCBI Taxonomy" id="1265417"/>
    <lineage>
        <taxon>Eukaryota</taxon>
        <taxon>Metazoa</taxon>
        <taxon>Ecdysozoa</taxon>
        <taxon>Arthropoda</taxon>
        <taxon>Hexapoda</taxon>
        <taxon>Insecta</taxon>
        <taxon>Pterygota</taxon>
        <taxon>Neoptera</taxon>
        <taxon>Endopterygota</taxon>
        <taxon>Coleoptera</taxon>
        <taxon>Polyphaga</taxon>
        <taxon>Cucujiformia</taxon>
        <taxon>Chrysomeloidea</taxon>
        <taxon>Cerambycidae</taxon>
        <taxon>Cerambycinae</taxon>
        <taxon>Callichromatini</taxon>
        <taxon>Aromia</taxon>
    </lineage>
</organism>
<feature type="transmembrane region" description="Helical" evidence="4">
    <location>
        <begin position="6"/>
        <end position="24"/>
    </location>
</feature>
<dbReference type="GO" id="GO:0019216">
    <property type="term" value="P:regulation of lipid metabolic process"/>
    <property type="evidence" value="ECO:0007669"/>
    <property type="project" value="TreeGrafter"/>
</dbReference>